<keyword evidence="1" id="KW-0175">Coiled coil</keyword>
<dbReference type="AlphaFoldDB" id="A0AA38CCQ7"/>
<evidence type="ECO:0000313" key="3">
    <source>
        <dbReference type="Proteomes" id="UP000824469"/>
    </source>
</evidence>
<organism evidence="2 3">
    <name type="scientific">Taxus chinensis</name>
    <name type="common">Chinese yew</name>
    <name type="synonym">Taxus wallichiana var. chinensis</name>
    <dbReference type="NCBI Taxonomy" id="29808"/>
    <lineage>
        <taxon>Eukaryota</taxon>
        <taxon>Viridiplantae</taxon>
        <taxon>Streptophyta</taxon>
        <taxon>Embryophyta</taxon>
        <taxon>Tracheophyta</taxon>
        <taxon>Spermatophyta</taxon>
        <taxon>Pinopsida</taxon>
        <taxon>Pinidae</taxon>
        <taxon>Conifers II</taxon>
        <taxon>Cupressales</taxon>
        <taxon>Taxaceae</taxon>
        <taxon>Taxus</taxon>
    </lineage>
</organism>
<feature type="coiled-coil region" evidence="1">
    <location>
        <begin position="327"/>
        <end position="407"/>
    </location>
</feature>
<keyword evidence="3" id="KW-1185">Reference proteome</keyword>
<evidence type="ECO:0000256" key="1">
    <source>
        <dbReference type="SAM" id="Coils"/>
    </source>
</evidence>
<dbReference type="EMBL" id="JAHRHJ020000010">
    <property type="protein sequence ID" value="KAH9296881.1"/>
    <property type="molecule type" value="Genomic_DNA"/>
</dbReference>
<feature type="coiled-coil region" evidence="1">
    <location>
        <begin position="234"/>
        <end position="286"/>
    </location>
</feature>
<proteinExistence type="predicted"/>
<feature type="coiled-coil region" evidence="1">
    <location>
        <begin position="538"/>
        <end position="652"/>
    </location>
</feature>
<feature type="coiled-coil region" evidence="1">
    <location>
        <begin position="12"/>
        <end position="194"/>
    </location>
</feature>
<sequence length="738" mass="86670">MDEDGLFLDDCKGNLQLKVAELQEELNEIRIISQNRKQLCTELSQENKELENKLQEYNDETKKLKEKMIEDGCLWDSCKKNLQNKLNEMGMLWKEHEKLCTTLKEEKNVLENKLQEYDDETKELKKKMLQDGCMWNSCKAKLEDTVTFLQNELVETQMLRKELEELCTQLKQEKVELENKLIEYSEEIHELKEQMTEDVCLWDSCKEILQGRVATLENQLIETRMLNQRYEEWCIRVREEKIDMENNLRNELKETRLLSLRDKELCAQLRQEKAEDENKLEKCTDGNKKLLAKKTEDENLWDTACKVNFESAVAGLQDESNKKTNLCQENEELCTQLRNKNNDLEMKLKEVDDASKRLQEKMTEDGCLWDTPNANFQEKLTCVEYEARILRQEHEDLRTHFREEEKEFHNMLKECIEGTRKLHAKMTEDGCLWNTCKQNLEETVAGLRNDLELMTNEGRILCQKYEEMCIECEFLKAQLGDENDTNERAQSTEKFEEVVSQNKYLKKKMENYSQRPSLLVEQEKKSVISMSERSDKLVQDLVRENSSVKQEMNELQNKLDMWINETKQYKKMLNSVEGLKMAEDLVTKNTTVKKEVPRLNQQNQKLRKDMICNKKTLLQTQFGIVGRLNAENDRLKNEIADLRRSFEEMVEINDKVVEENGALKVKLKGGEQSGVRDSYCNSQSKEEREVFHGNLKTFIPLADTKLALRKCLDSVKNIVLPSNSLISGCHYGWCGGIV</sequence>
<protein>
    <submittedName>
        <fullName evidence="2">Uncharacterized protein</fullName>
    </submittedName>
</protein>
<dbReference type="Proteomes" id="UP000824469">
    <property type="component" value="Unassembled WGS sequence"/>
</dbReference>
<evidence type="ECO:0000313" key="2">
    <source>
        <dbReference type="EMBL" id="KAH9296881.1"/>
    </source>
</evidence>
<accession>A0AA38CCQ7</accession>
<gene>
    <name evidence="2" type="ORF">KI387_028563</name>
</gene>
<comment type="caution">
    <text evidence="2">The sequence shown here is derived from an EMBL/GenBank/DDBJ whole genome shotgun (WGS) entry which is preliminary data.</text>
</comment>
<reference evidence="2 3" key="1">
    <citation type="journal article" date="2021" name="Nat. Plants">
        <title>The Taxus genome provides insights into paclitaxel biosynthesis.</title>
        <authorList>
            <person name="Xiong X."/>
            <person name="Gou J."/>
            <person name="Liao Q."/>
            <person name="Li Y."/>
            <person name="Zhou Q."/>
            <person name="Bi G."/>
            <person name="Li C."/>
            <person name="Du R."/>
            <person name="Wang X."/>
            <person name="Sun T."/>
            <person name="Guo L."/>
            <person name="Liang H."/>
            <person name="Lu P."/>
            <person name="Wu Y."/>
            <person name="Zhang Z."/>
            <person name="Ro D.K."/>
            <person name="Shang Y."/>
            <person name="Huang S."/>
            <person name="Yan J."/>
        </authorList>
    </citation>
    <scope>NUCLEOTIDE SEQUENCE [LARGE SCALE GENOMIC DNA]</scope>
    <source>
        <strain evidence="2">Ta-2019</strain>
    </source>
</reference>
<dbReference type="OMA" id="CLWDSCK"/>
<name>A0AA38CCQ7_TAXCH</name>